<evidence type="ECO:0000256" key="1">
    <source>
        <dbReference type="SAM" id="MobiDB-lite"/>
    </source>
</evidence>
<evidence type="ECO:0000313" key="2">
    <source>
        <dbReference type="EMBL" id="GAA0154182.1"/>
    </source>
</evidence>
<dbReference type="Proteomes" id="UP001454036">
    <property type="component" value="Unassembled WGS sequence"/>
</dbReference>
<gene>
    <name evidence="2" type="ORF">LIER_37819</name>
</gene>
<sequence>MKAPYILPNGLSIEDGHLWNNRMEAFHVGHPPLLVDMIKAFNASYAYTRQELLKEMSFEKALKDLEAAQVSLKKRDEELTSCKEALSAEKWKCRKLQEQKQAMELEHPKRGSLAGGRIQRQLRGNLFVSKESSTTIFGFVTKFLSDFPQLAGMYNEFKKAWPAEYFEDLSVDSSLAETPAENTEVASEGDEVAADVGDDATP</sequence>
<dbReference type="AlphaFoldDB" id="A0AAV3PW64"/>
<accession>A0AAV3PW64</accession>
<feature type="region of interest" description="Disordered" evidence="1">
    <location>
        <begin position="176"/>
        <end position="202"/>
    </location>
</feature>
<feature type="compositionally biased region" description="Acidic residues" evidence="1">
    <location>
        <begin position="187"/>
        <end position="202"/>
    </location>
</feature>
<keyword evidence="3" id="KW-1185">Reference proteome</keyword>
<evidence type="ECO:0000313" key="3">
    <source>
        <dbReference type="Proteomes" id="UP001454036"/>
    </source>
</evidence>
<feature type="compositionally biased region" description="Polar residues" evidence="1">
    <location>
        <begin position="176"/>
        <end position="185"/>
    </location>
</feature>
<comment type="caution">
    <text evidence="2">The sequence shown here is derived from an EMBL/GenBank/DDBJ whole genome shotgun (WGS) entry which is preliminary data.</text>
</comment>
<reference evidence="2 3" key="1">
    <citation type="submission" date="2024-01" db="EMBL/GenBank/DDBJ databases">
        <title>The complete chloroplast genome sequence of Lithospermum erythrorhizon: insights into the phylogenetic relationship among Boraginaceae species and the maternal lineages of purple gromwells.</title>
        <authorList>
            <person name="Okada T."/>
            <person name="Watanabe K."/>
        </authorList>
    </citation>
    <scope>NUCLEOTIDE SEQUENCE [LARGE SCALE GENOMIC DNA]</scope>
</reference>
<organism evidence="2 3">
    <name type="scientific">Lithospermum erythrorhizon</name>
    <name type="common">Purple gromwell</name>
    <name type="synonym">Lithospermum officinale var. erythrorhizon</name>
    <dbReference type="NCBI Taxonomy" id="34254"/>
    <lineage>
        <taxon>Eukaryota</taxon>
        <taxon>Viridiplantae</taxon>
        <taxon>Streptophyta</taxon>
        <taxon>Embryophyta</taxon>
        <taxon>Tracheophyta</taxon>
        <taxon>Spermatophyta</taxon>
        <taxon>Magnoliopsida</taxon>
        <taxon>eudicotyledons</taxon>
        <taxon>Gunneridae</taxon>
        <taxon>Pentapetalae</taxon>
        <taxon>asterids</taxon>
        <taxon>lamiids</taxon>
        <taxon>Boraginales</taxon>
        <taxon>Boraginaceae</taxon>
        <taxon>Boraginoideae</taxon>
        <taxon>Lithospermeae</taxon>
        <taxon>Lithospermum</taxon>
    </lineage>
</organism>
<proteinExistence type="predicted"/>
<protein>
    <submittedName>
        <fullName evidence="2">Uncharacterized protein</fullName>
    </submittedName>
</protein>
<name>A0AAV3PW64_LITER</name>
<dbReference type="EMBL" id="BAABME010018542">
    <property type="protein sequence ID" value="GAA0154182.1"/>
    <property type="molecule type" value="Genomic_DNA"/>
</dbReference>